<proteinExistence type="predicted"/>
<evidence type="ECO:0008006" key="2">
    <source>
        <dbReference type="Google" id="ProtNLM"/>
    </source>
</evidence>
<sequence length="102" mass="12457">MYLIFWDEIAIETLLAESEFILKKWNYKEVQKFEKLVSERLEKLALNPFVGLYNDELNVYKFVISKQTSLYYGLEENSKSIYLYVFWNNQRKPKELMKILER</sequence>
<reference evidence="1" key="1">
    <citation type="submission" date="2018-12" db="EMBL/GenBank/DDBJ databases">
        <title>Draft genome sequence of Flaovobacterium columnare BGFS27 isolated from channel catfish in Alabama.</title>
        <authorList>
            <person name="Cai W."/>
            <person name="Arias C."/>
        </authorList>
    </citation>
    <scope>NUCLEOTIDE SEQUENCE [LARGE SCALE GENOMIC DNA]</scope>
    <source>
        <strain evidence="1">BGFS27</strain>
    </source>
</reference>
<dbReference type="AlphaFoldDB" id="A0AA94F316"/>
<comment type="caution">
    <text evidence="1">The sequence shown here is derived from an EMBL/GenBank/DDBJ whole genome shotgun (WGS) entry which is preliminary data.</text>
</comment>
<protein>
    <recommendedName>
        <fullName evidence="2">Type II toxin-antitoxin system RelE/ParE family toxin</fullName>
    </recommendedName>
</protein>
<dbReference type="EMBL" id="RWGX01000005">
    <property type="protein sequence ID" value="RVU87142.1"/>
    <property type="molecule type" value="Genomic_DNA"/>
</dbReference>
<gene>
    <name evidence="1" type="ORF">EJB19_12415</name>
</gene>
<dbReference type="RefSeq" id="WP_063743068.1">
    <property type="nucleotide sequence ID" value="NZ_RWGX02000008.1"/>
</dbReference>
<organism evidence="1">
    <name type="scientific">Flavobacterium columnare</name>
    <dbReference type="NCBI Taxonomy" id="996"/>
    <lineage>
        <taxon>Bacteria</taxon>
        <taxon>Pseudomonadati</taxon>
        <taxon>Bacteroidota</taxon>
        <taxon>Flavobacteriia</taxon>
        <taxon>Flavobacteriales</taxon>
        <taxon>Flavobacteriaceae</taxon>
        <taxon>Flavobacterium</taxon>
    </lineage>
</organism>
<name>A0AA94F316_9FLAO</name>
<evidence type="ECO:0000313" key="1">
    <source>
        <dbReference type="EMBL" id="RVU87142.1"/>
    </source>
</evidence>
<accession>A0AA94F316</accession>